<evidence type="ECO:0000313" key="7">
    <source>
        <dbReference type="Proteomes" id="UP000717328"/>
    </source>
</evidence>
<organism evidence="6 7">
    <name type="scientific">Sphagnurus paluster</name>
    <dbReference type="NCBI Taxonomy" id="117069"/>
    <lineage>
        <taxon>Eukaryota</taxon>
        <taxon>Fungi</taxon>
        <taxon>Dikarya</taxon>
        <taxon>Basidiomycota</taxon>
        <taxon>Agaricomycotina</taxon>
        <taxon>Agaricomycetes</taxon>
        <taxon>Agaricomycetidae</taxon>
        <taxon>Agaricales</taxon>
        <taxon>Tricholomatineae</taxon>
        <taxon>Lyophyllaceae</taxon>
        <taxon>Sphagnurus</taxon>
    </lineage>
</organism>
<dbReference type="InterPro" id="IPR036132">
    <property type="entry name" value="Vac_ATP_synth_c_sf"/>
</dbReference>
<sequence length="71" mass="8451">MVVPRSSKLISSDEEYSLFSVVVFRRVHDEFVQGCRENKFIVRDFVYSEEELARHRQELATADITEKELWV</sequence>
<comment type="caution">
    <text evidence="6">The sequence shown here is derived from an EMBL/GenBank/DDBJ whole genome shotgun (WGS) entry which is preliminary data.</text>
</comment>
<dbReference type="Proteomes" id="UP000717328">
    <property type="component" value="Unassembled WGS sequence"/>
</dbReference>
<keyword evidence="2 5" id="KW-0813">Transport</keyword>
<keyword evidence="3 5" id="KW-0375">Hydrogen ion transport</keyword>
<proteinExistence type="inferred from homology"/>
<comment type="similarity">
    <text evidence="1 5">Belongs to the V-ATPase C subunit family.</text>
</comment>
<comment type="function">
    <text evidence="5">Subunit of the V1 complex of vacuolar(H+)-ATPase (V-ATPase), a multisubunit enzyme composed of a peripheral complex (V1) that hydrolyzes ATP and a membrane integral complex (V0) that translocates protons. V-ATPase is responsible for acidifying and maintaining the pH of intracellular compartments and in some cell types, is targeted to the plasma membrane, where it is responsible for acidifying the extracellular environment. Subunit C is necessary for the assembly of the catalytic sector of the enzyme and is likely to have a specific function in its catalytic activity.</text>
</comment>
<reference evidence="6" key="2">
    <citation type="submission" date="2021-10" db="EMBL/GenBank/DDBJ databases">
        <title>Phylogenomics reveals ancestral predisposition of the termite-cultivated fungus Termitomyces towards a domesticated lifestyle.</title>
        <authorList>
            <person name="Auxier B."/>
            <person name="Grum-Grzhimaylo A."/>
            <person name="Cardenas M.E."/>
            <person name="Lodge J.D."/>
            <person name="Laessoe T."/>
            <person name="Pedersen O."/>
            <person name="Smith M.E."/>
            <person name="Kuyper T.W."/>
            <person name="Franco-Molano E.A."/>
            <person name="Baroni T.J."/>
            <person name="Aanen D.K."/>
        </authorList>
    </citation>
    <scope>NUCLEOTIDE SEQUENCE</scope>
    <source>
        <strain evidence="6">D49</strain>
    </source>
</reference>
<dbReference type="AlphaFoldDB" id="A0A9P7G1Z1"/>
<accession>A0A9P7G1Z1</accession>
<comment type="subunit">
    <text evidence="5">V-ATPase is a heteromultimeric enzyme composed of a peripheral catalytic V1 complex (components A to H) attached to an integral membrane V0 proton pore complex.</text>
</comment>
<reference evidence="6" key="1">
    <citation type="submission" date="2021-02" db="EMBL/GenBank/DDBJ databases">
        <authorList>
            <person name="Nieuwenhuis M."/>
            <person name="Van De Peppel L.J.J."/>
        </authorList>
    </citation>
    <scope>NUCLEOTIDE SEQUENCE</scope>
    <source>
        <strain evidence="6">D49</strain>
    </source>
</reference>
<dbReference type="PANTHER" id="PTHR10137:SF0">
    <property type="entry name" value="V-TYPE PROTON ATPASE SUBUNIT C"/>
    <property type="match status" value="1"/>
</dbReference>
<gene>
    <name evidence="6" type="ORF">H0H81_004525</name>
</gene>
<dbReference type="OrthoDB" id="6605928at2759"/>
<evidence type="ECO:0000256" key="1">
    <source>
        <dbReference type="ARBA" id="ARBA00006138"/>
    </source>
</evidence>
<dbReference type="GO" id="GO:0046961">
    <property type="term" value="F:proton-transporting ATPase activity, rotational mechanism"/>
    <property type="evidence" value="ECO:0007669"/>
    <property type="project" value="InterPro"/>
</dbReference>
<keyword evidence="4 5" id="KW-0406">Ion transport</keyword>
<dbReference type="SUPFAM" id="SSF118203">
    <property type="entry name" value="Vacuolar ATP synthase subunit C"/>
    <property type="match status" value="1"/>
</dbReference>
<evidence type="ECO:0000256" key="5">
    <source>
        <dbReference type="RuleBase" id="RU364010"/>
    </source>
</evidence>
<dbReference type="GO" id="GO:0000221">
    <property type="term" value="C:vacuolar proton-transporting V-type ATPase, V1 domain"/>
    <property type="evidence" value="ECO:0007669"/>
    <property type="project" value="TreeGrafter"/>
</dbReference>
<dbReference type="Pfam" id="PF03223">
    <property type="entry name" value="V-ATPase_C"/>
    <property type="match status" value="1"/>
</dbReference>
<dbReference type="InterPro" id="IPR004907">
    <property type="entry name" value="ATPase_V1-cplx_csu"/>
</dbReference>
<evidence type="ECO:0000313" key="6">
    <source>
        <dbReference type="EMBL" id="KAG5639322.1"/>
    </source>
</evidence>
<dbReference type="Gene3D" id="3.30.70.100">
    <property type="match status" value="1"/>
</dbReference>
<evidence type="ECO:0000256" key="2">
    <source>
        <dbReference type="ARBA" id="ARBA00022448"/>
    </source>
</evidence>
<name>A0A9P7G1Z1_9AGAR</name>
<keyword evidence="7" id="KW-1185">Reference proteome</keyword>
<evidence type="ECO:0000256" key="3">
    <source>
        <dbReference type="ARBA" id="ARBA00022781"/>
    </source>
</evidence>
<protein>
    <recommendedName>
        <fullName evidence="5">V-type proton ATPase subunit C</fullName>
    </recommendedName>
</protein>
<dbReference type="EMBL" id="JABCKI010005725">
    <property type="protein sequence ID" value="KAG5639322.1"/>
    <property type="molecule type" value="Genomic_DNA"/>
</dbReference>
<dbReference type="PANTHER" id="PTHR10137">
    <property type="entry name" value="V-TYPE PROTON ATPASE SUBUNIT C"/>
    <property type="match status" value="1"/>
</dbReference>
<evidence type="ECO:0000256" key="4">
    <source>
        <dbReference type="ARBA" id="ARBA00023065"/>
    </source>
</evidence>